<protein>
    <recommendedName>
        <fullName evidence="11">Cytochrome P450 304a1</fullName>
    </recommendedName>
</protein>
<dbReference type="PRINTS" id="PR00463">
    <property type="entry name" value="EP450I"/>
</dbReference>
<evidence type="ECO:0000256" key="7">
    <source>
        <dbReference type="ARBA" id="ARBA00023033"/>
    </source>
</evidence>
<keyword evidence="4 8" id="KW-0479">Metal-binding</keyword>
<comment type="cofactor">
    <cofactor evidence="1">
        <name>heme</name>
        <dbReference type="ChEBI" id="CHEBI:30413"/>
    </cofactor>
</comment>
<evidence type="ECO:0000256" key="3">
    <source>
        <dbReference type="ARBA" id="ARBA00022617"/>
    </source>
</evidence>
<sequence length="509" mass="58563">MIGATIFAAIFLGVLVHFYKKAYKRHENFPPGPPSLPVYGAYWLILLKGLNNLPTAFIKFAKEYKTKVVGCYLSTIPTIVVNDPALIKEVLNREEFDGRMDVILGRLRSYWKKLGIFFTDGYFWHVQRRFTLRHMRDHGFGKRDDTLESTIAHEIKEMIDMSINGPKYPAENELVKGDLIHLPHFLAVPFINGVLHIIGGMTVPRSEYHSLWTMARGALLFQRSSNDLGAALTLTPWLKDVMPKFSGYKDLRDGNQALLDFFTKFIKEAMNTYNEGYDRHFLDMYIRKMREEMKQNKTTYSEDQLVLICTDYMFPAASAVQAALTMLLERLLLHPEIQDKVHEEIDRVVGRDRMPTIDDRKNMPYTEACIREVLRIDTIVPLGVSHRAMSDTKLDGYDIPEGTMVNLNFVTLHMSKEIWGDPENFRPERFIVDGQIDLSKDKTLPFGTGRRVCAGETYARQSMFQVFSSFMQAFKVSPADGRPPKKPVTRLQGIITSIPDFWIRVTPRI</sequence>
<dbReference type="PANTHER" id="PTHR24300:SF376">
    <property type="entry name" value="CYTOCHROME P450 15A1"/>
    <property type="match status" value="1"/>
</dbReference>
<evidence type="ECO:0000313" key="9">
    <source>
        <dbReference type="EMBL" id="CAH2071574.1"/>
    </source>
</evidence>
<evidence type="ECO:0000256" key="8">
    <source>
        <dbReference type="RuleBase" id="RU000461"/>
    </source>
</evidence>
<accession>A0ABN8J2E5</accession>
<dbReference type="InterPro" id="IPR002401">
    <property type="entry name" value="Cyt_P450_E_grp-I"/>
</dbReference>
<dbReference type="EMBL" id="OW152818">
    <property type="protein sequence ID" value="CAH2071574.1"/>
    <property type="molecule type" value="Genomic_DNA"/>
</dbReference>
<gene>
    <name evidence="9" type="ORF">IPOD504_LOCUS15179</name>
</gene>
<evidence type="ECO:0000256" key="6">
    <source>
        <dbReference type="ARBA" id="ARBA00023004"/>
    </source>
</evidence>
<dbReference type="Proteomes" id="UP000837857">
    <property type="component" value="Chromosome 6"/>
</dbReference>
<dbReference type="SUPFAM" id="SSF48264">
    <property type="entry name" value="Cytochrome P450"/>
    <property type="match status" value="1"/>
</dbReference>
<dbReference type="Gene3D" id="1.10.630.10">
    <property type="entry name" value="Cytochrome P450"/>
    <property type="match status" value="1"/>
</dbReference>
<evidence type="ECO:0000256" key="2">
    <source>
        <dbReference type="ARBA" id="ARBA00010617"/>
    </source>
</evidence>
<dbReference type="InterPro" id="IPR036396">
    <property type="entry name" value="Cyt_P450_sf"/>
</dbReference>
<keyword evidence="10" id="KW-1185">Reference proteome</keyword>
<dbReference type="PANTHER" id="PTHR24300">
    <property type="entry name" value="CYTOCHROME P450 508A4-RELATED"/>
    <property type="match status" value="1"/>
</dbReference>
<keyword evidence="6 8" id="KW-0408">Iron</keyword>
<feature type="non-terminal residue" evidence="9">
    <location>
        <position position="1"/>
    </location>
</feature>
<dbReference type="PRINTS" id="PR00385">
    <property type="entry name" value="P450"/>
</dbReference>
<dbReference type="PROSITE" id="PS00086">
    <property type="entry name" value="CYTOCHROME_P450"/>
    <property type="match status" value="1"/>
</dbReference>
<reference evidence="9" key="1">
    <citation type="submission" date="2022-03" db="EMBL/GenBank/DDBJ databases">
        <authorList>
            <person name="Martin H S."/>
        </authorList>
    </citation>
    <scope>NUCLEOTIDE SEQUENCE</scope>
</reference>
<dbReference type="InterPro" id="IPR017972">
    <property type="entry name" value="Cyt_P450_CS"/>
</dbReference>
<evidence type="ECO:0008006" key="11">
    <source>
        <dbReference type="Google" id="ProtNLM"/>
    </source>
</evidence>
<dbReference type="InterPro" id="IPR001128">
    <property type="entry name" value="Cyt_P450"/>
</dbReference>
<dbReference type="InterPro" id="IPR050182">
    <property type="entry name" value="Cytochrome_P450_fam2"/>
</dbReference>
<keyword evidence="3 8" id="KW-0349">Heme</keyword>
<evidence type="ECO:0000256" key="4">
    <source>
        <dbReference type="ARBA" id="ARBA00022723"/>
    </source>
</evidence>
<proteinExistence type="inferred from homology"/>
<organism evidence="9 10">
    <name type="scientific">Iphiclides podalirius</name>
    <name type="common">scarce swallowtail</name>
    <dbReference type="NCBI Taxonomy" id="110791"/>
    <lineage>
        <taxon>Eukaryota</taxon>
        <taxon>Metazoa</taxon>
        <taxon>Ecdysozoa</taxon>
        <taxon>Arthropoda</taxon>
        <taxon>Hexapoda</taxon>
        <taxon>Insecta</taxon>
        <taxon>Pterygota</taxon>
        <taxon>Neoptera</taxon>
        <taxon>Endopterygota</taxon>
        <taxon>Lepidoptera</taxon>
        <taxon>Glossata</taxon>
        <taxon>Ditrysia</taxon>
        <taxon>Papilionoidea</taxon>
        <taxon>Papilionidae</taxon>
        <taxon>Papilioninae</taxon>
        <taxon>Iphiclides</taxon>
    </lineage>
</organism>
<keyword evidence="5 8" id="KW-0560">Oxidoreductase</keyword>
<evidence type="ECO:0000256" key="5">
    <source>
        <dbReference type="ARBA" id="ARBA00023002"/>
    </source>
</evidence>
<keyword evidence="7 8" id="KW-0503">Monooxygenase</keyword>
<evidence type="ECO:0000313" key="10">
    <source>
        <dbReference type="Proteomes" id="UP000837857"/>
    </source>
</evidence>
<comment type="similarity">
    <text evidence="2 8">Belongs to the cytochrome P450 family.</text>
</comment>
<name>A0ABN8J2E5_9NEOP</name>
<dbReference type="Pfam" id="PF00067">
    <property type="entry name" value="p450"/>
    <property type="match status" value="1"/>
</dbReference>
<evidence type="ECO:0000256" key="1">
    <source>
        <dbReference type="ARBA" id="ARBA00001971"/>
    </source>
</evidence>